<dbReference type="AlphaFoldDB" id="A0A1Q9DUB5"/>
<dbReference type="EMBL" id="LSRX01000387">
    <property type="protein sequence ID" value="OLP98764.1"/>
    <property type="molecule type" value="Genomic_DNA"/>
</dbReference>
<organism evidence="3 4">
    <name type="scientific">Symbiodinium microadriaticum</name>
    <name type="common">Dinoflagellate</name>
    <name type="synonym">Zooxanthella microadriatica</name>
    <dbReference type="NCBI Taxonomy" id="2951"/>
    <lineage>
        <taxon>Eukaryota</taxon>
        <taxon>Sar</taxon>
        <taxon>Alveolata</taxon>
        <taxon>Dinophyceae</taxon>
        <taxon>Suessiales</taxon>
        <taxon>Symbiodiniaceae</taxon>
        <taxon>Symbiodinium</taxon>
    </lineage>
</organism>
<dbReference type="SUPFAM" id="SSF53474">
    <property type="entry name" value="alpha/beta-Hydrolases"/>
    <property type="match status" value="1"/>
</dbReference>
<dbReference type="InterPro" id="IPR040911">
    <property type="entry name" value="Exostosin_GT47"/>
</dbReference>
<dbReference type="GO" id="GO:0034338">
    <property type="term" value="F:short-chain carboxylesterase activity"/>
    <property type="evidence" value="ECO:0007669"/>
    <property type="project" value="TreeGrafter"/>
</dbReference>
<dbReference type="Gene3D" id="3.40.50.1820">
    <property type="entry name" value="alpha/beta hydrolase"/>
    <property type="match status" value="1"/>
</dbReference>
<reference evidence="3 4" key="1">
    <citation type="submission" date="2016-02" db="EMBL/GenBank/DDBJ databases">
        <title>Genome analysis of coral dinoflagellate symbionts highlights evolutionary adaptations to a symbiotic lifestyle.</title>
        <authorList>
            <person name="Aranda M."/>
            <person name="Li Y."/>
            <person name="Liew Y.J."/>
            <person name="Baumgarten S."/>
            <person name="Simakov O."/>
            <person name="Wilson M."/>
            <person name="Piel J."/>
            <person name="Ashoor H."/>
            <person name="Bougouffa S."/>
            <person name="Bajic V.B."/>
            <person name="Ryu T."/>
            <person name="Ravasi T."/>
            <person name="Bayer T."/>
            <person name="Micklem G."/>
            <person name="Kim H."/>
            <person name="Bhak J."/>
            <person name="Lajeunesse T.C."/>
            <person name="Voolstra C.R."/>
        </authorList>
    </citation>
    <scope>NUCLEOTIDE SEQUENCE [LARGE SCALE GENOMIC DNA]</scope>
    <source>
        <strain evidence="3 4">CCMP2467</strain>
    </source>
</reference>
<gene>
    <name evidence="3" type="ORF">AK812_SmicGene18759</name>
</gene>
<dbReference type="GO" id="GO:0047372">
    <property type="term" value="F:monoacylglycerol lipase activity"/>
    <property type="evidence" value="ECO:0007669"/>
    <property type="project" value="TreeGrafter"/>
</dbReference>
<feature type="domain" description="Exostosin GT47" evidence="2">
    <location>
        <begin position="57"/>
        <end position="128"/>
    </location>
</feature>
<proteinExistence type="inferred from homology"/>
<name>A0A1Q9DUB5_SYMMI</name>
<dbReference type="InterPro" id="IPR029058">
    <property type="entry name" value="AB_hydrolase_fold"/>
</dbReference>
<comment type="caution">
    <text evidence="3">The sequence shown here is derived from an EMBL/GenBank/DDBJ whole genome shotgun (WGS) entry which is preliminary data.</text>
</comment>
<keyword evidence="4" id="KW-1185">Reference proteome</keyword>
<dbReference type="PANTHER" id="PTHR10794">
    <property type="entry name" value="ABHYDROLASE DOMAIN-CONTAINING PROTEIN"/>
    <property type="match status" value="1"/>
</dbReference>
<comment type="similarity">
    <text evidence="1">Belongs to the AB hydrolase superfamily. AB hydrolase 4 family.</text>
</comment>
<evidence type="ECO:0000259" key="2">
    <source>
        <dbReference type="Pfam" id="PF03016"/>
    </source>
</evidence>
<evidence type="ECO:0000313" key="3">
    <source>
        <dbReference type="EMBL" id="OLP98764.1"/>
    </source>
</evidence>
<dbReference type="Pfam" id="PF03016">
    <property type="entry name" value="Exostosin_GT47"/>
    <property type="match status" value="1"/>
</dbReference>
<accession>A0A1Q9DUB5</accession>
<dbReference type="PANTHER" id="PTHR10794:SF63">
    <property type="entry name" value="ALPHA_BETA HYDROLASE 1, ISOFORM A"/>
    <property type="match status" value="1"/>
</dbReference>
<protein>
    <recommendedName>
        <fullName evidence="2">Exostosin GT47 domain-containing protein</fullName>
    </recommendedName>
</protein>
<sequence>MSTLQDTRALMHRAASSVATSMTPEQRSSLAVRFVVSDEERAELSRAPSTVLGRWFGDSLRSFDDLLLNSDFCLVLPGDVSDLAMRFLHALSAGCTPVVVGGPASTVPLPFAQFVDYTQFARFARVRDFECGDAEDPAPNHVRALKLRAMPLLTMAVRPQVVFSADASPKLRRLGTLKELQQPVALSRICTFGLASLALTARPEKELSVRREHIELPNQALLGVDWIGDSSEPEAILLVFPGIGTNSRRGFAGMIAHHMAKTFTNCKVGVGVMQGHDELPLQSACLPATAYVGMGDIGHILEHVSKKSTAPLVVVGCSIGAAHFTRWAGMNPEKLQEYRVQGAVLVCHGHSSRPAATAVDASGAAPFILAAYRDIVRRCADLEVLATSFPGFEPEKLRRARSLREWDEALLPVYGFTEHDHVMDAVDTTPSMLEQLPIPVIFLGAGNDPITPSTRLLDGQVQKLVKNSAVIHLSHGSHMAWWEGPPWALHQSWACRLMAEAVGTLTGLAPPQYQQSKDAAAQSRLRASKGATSSTASNGLLLLNFLEAKPKRALDGEHLSRNVPPGGSRFFAKRRVKEAEHLLQSLLQERPKKIMSAEESEKMLMAIAGLYTRCIPTVSANHEGMKTADSSLVSPFAHFWPSPWRREETSGNIFAGTTSCSAAEALGDGPRTGLDLTVARIAKTRTA</sequence>
<dbReference type="OrthoDB" id="247542at2759"/>
<evidence type="ECO:0000256" key="1">
    <source>
        <dbReference type="ARBA" id="ARBA00010884"/>
    </source>
</evidence>
<dbReference type="InterPro" id="IPR050960">
    <property type="entry name" value="AB_hydrolase_4_sf"/>
</dbReference>
<evidence type="ECO:0000313" key="4">
    <source>
        <dbReference type="Proteomes" id="UP000186817"/>
    </source>
</evidence>
<dbReference type="Proteomes" id="UP000186817">
    <property type="component" value="Unassembled WGS sequence"/>
</dbReference>